<dbReference type="OrthoDB" id="3366823at2759"/>
<dbReference type="Gene3D" id="1.10.630.10">
    <property type="entry name" value="Cytochrome P450"/>
    <property type="match status" value="1"/>
</dbReference>
<reference evidence="9" key="2">
    <citation type="submission" date="2020-05" db="EMBL/GenBank/DDBJ databases">
        <authorList>
            <person name="Kim H.-S."/>
            <person name="Proctor R.H."/>
            <person name="Brown D.W."/>
        </authorList>
    </citation>
    <scope>NUCLEOTIDE SEQUENCE</scope>
    <source>
        <strain evidence="9">NRRL 22465</strain>
    </source>
</reference>
<evidence type="ECO:0000256" key="3">
    <source>
        <dbReference type="ARBA" id="ARBA00022617"/>
    </source>
</evidence>
<keyword evidence="8" id="KW-0472">Membrane</keyword>
<evidence type="ECO:0000256" key="4">
    <source>
        <dbReference type="ARBA" id="ARBA00022723"/>
    </source>
</evidence>
<dbReference type="InterPro" id="IPR050529">
    <property type="entry name" value="CYP450_sterol_14alpha_dmase"/>
</dbReference>
<dbReference type="Proteomes" id="UP000635477">
    <property type="component" value="Unassembled WGS sequence"/>
</dbReference>
<keyword evidence="8" id="KW-1133">Transmembrane helix</keyword>
<dbReference type="InterPro" id="IPR002403">
    <property type="entry name" value="Cyt_P450_E_grp-IV"/>
</dbReference>
<dbReference type="GO" id="GO:0005506">
    <property type="term" value="F:iron ion binding"/>
    <property type="evidence" value="ECO:0007669"/>
    <property type="project" value="InterPro"/>
</dbReference>
<name>A0A8H4U3T0_9HYPO</name>
<evidence type="ECO:0000313" key="10">
    <source>
        <dbReference type="Proteomes" id="UP000635477"/>
    </source>
</evidence>
<keyword evidence="10" id="KW-1185">Reference proteome</keyword>
<dbReference type="PANTHER" id="PTHR24304">
    <property type="entry name" value="CYTOCHROME P450 FAMILY 7"/>
    <property type="match status" value="1"/>
</dbReference>
<comment type="caution">
    <text evidence="9">The sequence shown here is derived from an EMBL/GenBank/DDBJ whole genome shotgun (WGS) entry which is preliminary data.</text>
</comment>
<dbReference type="CDD" id="cd11040">
    <property type="entry name" value="CYP7_CYP8-like"/>
    <property type="match status" value="1"/>
</dbReference>
<dbReference type="AlphaFoldDB" id="A0A8H4U3T0"/>
<protein>
    <recommendedName>
        <fullName evidence="11">Cytochrome P450</fullName>
    </recommendedName>
</protein>
<evidence type="ECO:0000256" key="2">
    <source>
        <dbReference type="ARBA" id="ARBA00010617"/>
    </source>
</evidence>
<dbReference type="EMBL" id="JABEYC010001098">
    <property type="protein sequence ID" value="KAF4969321.1"/>
    <property type="molecule type" value="Genomic_DNA"/>
</dbReference>
<keyword evidence="6" id="KW-0560">Oxidoreductase</keyword>
<dbReference type="GO" id="GO:0016705">
    <property type="term" value="F:oxidoreductase activity, acting on paired donors, with incorporation or reduction of molecular oxygen"/>
    <property type="evidence" value="ECO:0007669"/>
    <property type="project" value="InterPro"/>
</dbReference>
<dbReference type="GO" id="GO:0008395">
    <property type="term" value="F:steroid hydroxylase activity"/>
    <property type="evidence" value="ECO:0007669"/>
    <property type="project" value="TreeGrafter"/>
</dbReference>
<dbReference type="InterPro" id="IPR036396">
    <property type="entry name" value="Cyt_P450_sf"/>
</dbReference>
<feature type="binding site" description="axial binding residue" evidence="7">
    <location>
        <position position="481"/>
    </location>
    <ligand>
        <name>heme</name>
        <dbReference type="ChEBI" id="CHEBI:30413"/>
    </ligand>
    <ligandPart>
        <name>Fe</name>
        <dbReference type="ChEBI" id="CHEBI:18248"/>
    </ligandPart>
</feature>
<feature type="transmembrane region" description="Helical" evidence="8">
    <location>
        <begin position="6"/>
        <end position="29"/>
    </location>
</feature>
<dbReference type="Pfam" id="PF00067">
    <property type="entry name" value="p450"/>
    <property type="match status" value="1"/>
</dbReference>
<evidence type="ECO:0000256" key="6">
    <source>
        <dbReference type="ARBA" id="ARBA00023033"/>
    </source>
</evidence>
<dbReference type="InterPro" id="IPR001128">
    <property type="entry name" value="Cyt_P450"/>
</dbReference>
<sequence length="553" mass="62690">MGSLTFNIASSHLAVVGLLLLLAIAILFLRSNDAKQPLQLEDKIPYVTNTIQYLTNAGKFIDRVKKKLEEANCDIIRFNVGLIPAYVVTGPDNVRRLFNSPSTLDGNFLQLLLMDKHWGMHHHEIAKFANDKTGRGKTRAPGTEQVPESKRYWLGHDRLYVDYLANRQYSDALADVFHRTFLQQLDTLPAGWSTLKLFEMLKKSMATSAITSLFGTRIFDLNPGFIDLYWQFDDIAGHLVWGLPNLFQRRSVSIKDKLHSMTLNYVDSAWEEFDWDGLESETPWEPQFGSRLCRETAKWFRENGFSNHATAGHAVGALFGLNGNTIPITTWIMMHAIQDPVLFGALRKEALSVYESDSQTGERHLNTQKLISLPLMQSVYVEAMRVHVSFNVTRQATQPLMIGGHAIEKGALVQACSKIAHFEESVWGMEGHPASEFWAWRHVKSVETVDQSTGKVAHEDQFAMKGRPSSFFPYGAGYVMCPGRFFAKQEILLAVAILVANFEIEFEQWTNEHGSKSARPAQDDGRYAAFIAMHPDRDMTVRWRRSENIAKED</sequence>
<reference evidence="9" key="1">
    <citation type="journal article" date="2020" name="BMC Genomics">
        <title>Correction to: Identification and distribution of gene clusters required for synthesis of sphingolipid metabolism inhibitors in diverse species of the filamentous fungus Fusarium.</title>
        <authorList>
            <person name="Kim H.S."/>
            <person name="Lohmar J.M."/>
            <person name="Busman M."/>
            <person name="Brown D.W."/>
            <person name="Naumann T.A."/>
            <person name="Divon H.H."/>
            <person name="Lysoe E."/>
            <person name="Uhlig S."/>
            <person name="Proctor R.H."/>
        </authorList>
    </citation>
    <scope>NUCLEOTIDE SEQUENCE</scope>
    <source>
        <strain evidence="9">NRRL 22465</strain>
    </source>
</reference>
<dbReference type="PANTHER" id="PTHR24304:SF2">
    <property type="entry name" value="24-HYDROXYCHOLESTEROL 7-ALPHA-HYDROXYLASE"/>
    <property type="match status" value="1"/>
</dbReference>
<evidence type="ECO:0000256" key="1">
    <source>
        <dbReference type="ARBA" id="ARBA00001971"/>
    </source>
</evidence>
<evidence type="ECO:0000256" key="8">
    <source>
        <dbReference type="SAM" id="Phobius"/>
    </source>
</evidence>
<evidence type="ECO:0008006" key="11">
    <source>
        <dbReference type="Google" id="ProtNLM"/>
    </source>
</evidence>
<gene>
    <name evidence="9" type="ORF">FZEAL_10251</name>
</gene>
<proteinExistence type="inferred from homology"/>
<dbReference type="PRINTS" id="PR00465">
    <property type="entry name" value="EP450IV"/>
</dbReference>
<keyword evidence="6" id="KW-0503">Monooxygenase</keyword>
<keyword evidence="3 7" id="KW-0349">Heme</keyword>
<organism evidence="9 10">
    <name type="scientific">Fusarium zealandicum</name>
    <dbReference type="NCBI Taxonomy" id="1053134"/>
    <lineage>
        <taxon>Eukaryota</taxon>
        <taxon>Fungi</taxon>
        <taxon>Dikarya</taxon>
        <taxon>Ascomycota</taxon>
        <taxon>Pezizomycotina</taxon>
        <taxon>Sordariomycetes</taxon>
        <taxon>Hypocreomycetidae</taxon>
        <taxon>Hypocreales</taxon>
        <taxon>Nectriaceae</taxon>
        <taxon>Fusarium</taxon>
        <taxon>Fusarium staphyleae species complex</taxon>
    </lineage>
</organism>
<dbReference type="GO" id="GO:0020037">
    <property type="term" value="F:heme binding"/>
    <property type="evidence" value="ECO:0007669"/>
    <property type="project" value="InterPro"/>
</dbReference>
<dbReference type="SUPFAM" id="SSF48264">
    <property type="entry name" value="Cytochrome P450"/>
    <property type="match status" value="1"/>
</dbReference>
<evidence type="ECO:0000313" key="9">
    <source>
        <dbReference type="EMBL" id="KAF4969321.1"/>
    </source>
</evidence>
<accession>A0A8H4U3T0</accession>
<evidence type="ECO:0000256" key="7">
    <source>
        <dbReference type="PIRSR" id="PIRSR602403-1"/>
    </source>
</evidence>
<comment type="cofactor">
    <cofactor evidence="1 7">
        <name>heme</name>
        <dbReference type="ChEBI" id="CHEBI:30413"/>
    </cofactor>
</comment>
<keyword evidence="5 7" id="KW-0408">Iron</keyword>
<keyword evidence="8" id="KW-0812">Transmembrane</keyword>
<keyword evidence="4 7" id="KW-0479">Metal-binding</keyword>
<evidence type="ECO:0000256" key="5">
    <source>
        <dbReference type="ARBA" id="ARBA00023004"/>
    </source>
</evidence>
<comment type="similarity">
    <text evidence="2">Belongs to the cytochrome P450 family.</text>
</comment>